<sequence length="100" mass="11729">MSNQESQPEPFRGDPPSTDDLLENLEQCQAKIDECYQIYLHNEKKKSAELEKKLAEALKMIKKLEALKIVMEHNHEQAIHLNGYQPHRRLPFLDLSLYLN</sequence>
<keyword evidence="1" id="KW-0175">Coiled coil</keyword>
<name>A0A4P7ND48_PYROR</name>
<feature type="coiled-coil region" evidence="1">
    <location>
        <begin position="40"/>
        <end position="67"/>
    </location>
</feature>
<accession>A0A4P7ND48</accession>
<evidence type="ECO:0000313" key="3">
    <source>
        <dbReference type="EMBL" id="QBZ59932.1"/>
    </source>
</evidence>
<organism evidence="3 4">
    <name type="scientific">Pyricularia oryzae</name>
    <name type="common">Rice blast fungus</name>
    <name type="synonym">Magnaporthe oryzae</name>
    <dbReference type="NCBI Taxonomy" id="318829"/>
    <lineage>
        <taxon>Eukaryota</taxon>
        <taxon>Fungi</taxon>
        <taxon>Dikarya</taxon>
        <taxon>Ascomycota</taxon>
        <taxon>Pezizomycotina</taxon>
        <taxon>Sordariomycetes</taxon>
        <taxon>Sordariomycetidae</taxon>
        <taxon>Magnaporthales</taxon>
        <taxon>Pyriculariaceae</taxon>
        <taxon>Pyricularia</taxon>
    </lineage>
</organism>
<dbReference type="AlphaFoldDB" id="A0A4P7ND48"/>
<evidence type="ECO:0000256" key="2">
    <source>
        <dbReference type="SAM" id="MobiDB-lite"/>
    </source>
</evidence>
<feature type="region of interest" description="Disordered" evidence="2">
    <location>
        <begin position="1"/>
        <end position="20"/>
    </location>
</feature>
<dbReference type="EMBL" id="CP034206">
    <property type="protein sequence ID" value="QBZ59932.1"/>
    <property type="molecule type" value="Genomic_DNA"/>
</dbReference>
<evidence type="ECO:0000256" key="1">
    <source>
        <dbReference type="SAM" id="Coils"/>
    </source>
</evidence>
<gene>
    <name evidence="3" type="ORF">PoMZ_04900</name>
</gene>
<proteinExistence type="predicted"/>
<evidence type="ECO:0000313" key="4">
    <source>
        <dbReference type="Proteomes" id="UP000294847"/>
    </source>
</evidence>
<dbReference type="Proteomes" id="UP000294847">
    <property type="component" value="Chromosome 3"/>
</dbReference>
<protein>
    <submittedName>
        <fullName evidence="3">Uncharacterized protein</fullName>
    </submittedName>
</protein>
<reference evidence="3 4" key="1">
    <citation type="journal article" date="2019" name="Mol. Biol. Evol.">
        <title>Blast fungal genomes show frequent chromosomal changes, gene gains and losses, and effector gene turnover.</title>
        <authorList>
            <person name="Gomez Luciano L.B."/>
            <person name="Jason Tsai I."/>
            <person name="Chuma I."/>
            <person name="Tosa Y."/>
            <person name="Chen Y.H."/>
            <person name="Li J.Y."/>
            <person name="Li M.Y."/>
            <person name="Jade Lu M.Y."/>
            <person name="Nakayashiki H."/>
            <person name="Li W.H."/>
        </authorList>
    </citation>
    <scope>NUCLEOTIDE SEQUENCE [LARGE SCALE GENOMIC DNA]</scope>
    <source>
        <strain evidence="3">MZ5-1-6</strain>
    </source>
</reference>